<dbReference type="AlphaFoldDB" id="A0A8T0FEA8"/>
<organism evidence="1 2">
    <name type="scientific">Argiope bruennichi</name>
    <name type="common">Wasp spider</name>
    <name type="synonym">Aranea bruennichi</name>
    <dbReference type="NCBI Taxonomy" id="94029"/>
    <lineage>
        <taxon>Eukaryota</taxon>
        <taxon>Metazoa</taxon>
        <taxon>Ecdysozoa</taxon>
        <taxon>Arthropoda</taxon>
        <taxon>Chelicerata</taxon>
        <taxon>Arachnida</taxon>
        <taxon>Araneae</taxon>
        <taxon>Araneomorphae</taxon>
        <taxon>Entelegynae</taxon>
        <taxon>Araneoidea</taxon>
        <taxon>Araneidae</taxon>
        <taxon>Argiope</taxon>
    </lineage>
</organism>
<protein>
    <submittedName>
        <fullName evidence="1">Uncharacterized protein</fullName>
    </submittedName>
</protein>
<evidence type="ECO:0000313" key="1">
    <source>
        <dbReference type="EMBL" id="KAF8787749.1"/>
    </source>
</evidence>
<reference evidence="1" key="1">
    <citation type="journal article" date="2020" name="bioRxiv">
        <title>Chromosome-level reference genome of the European wasp spider Argiope bruennichi: a resource for studies on range expansion and evolutionary adaptation.</title>
        <authorList>
            <person name="Sheffer M.M."/>
            <person name="Hoppe A."/>
            <person name="Krehenwinkel H."/>
            <person name="Uhl G."/>
            <person name="Kuss A.W."/>
            <person name="Jensen L."/>
            <person name="Jensen C."/>
            <person name="Gillespie R.G."/>
            <person name="Hoff K.J."/>
            <person name="Prost S."/>
        </authorList>
    </citation>
    <scope>NUCLEOTIDE SEQUENCE</scope>
</reference>
<proteinExistence type="predicted"/>
<keyword evidence="2" id="KW-1185">Reference proteome</keyword>
<gene>
    <name evidence="1" type="ORF">HNY73_009316</name>
</gene>
<comment type="caution">
    <text evidence="1">The sequence shown here is derived from an EMBL/GenBank/DDBJ whole genome shotgun (WGS) entry which is preliminary data.</text>
</comment>
<reference evidence="1" key="2">
    <citation type="submission" date="2020-06" db="EMBL/GenBank/DDBJ databases">
        <authorList>
            <person name="Sheffer M."/>
        </authorList>
    </citation>
    <scope>NUCLEOTIDE SEQUENCE</scope>
</reference>
<sequence>MRSYSEAKLKISMETTSRHLSDLDLLEVKYCPTRGLNVCTPFCRIPYCDKKPTHLVRKQDSDPNPMRCHVPEGGSLEHQYHKDVCLVFHLEKHSLKSDSTIL</sequence>
<evidence type="ECO:0000313" key="2">
    <source>
        <dbReference type="Proteomes" id="UP000807504"/>
    </source>
</evidence>
<dbReference type="Proteomes" id="UP000807504">
    <property type="component" value="Unassembled WGS sequence"/>
</dbReference>
<dbReference type="EMBL" id="JABXBU010000015">
    <property type="protein sequence ID" value="KAF8787749.1"/>
    <property type="molecule type" value="Genomic_DNA"/>
</dbReference>
<accession>A0A8T0FEA8</accession>
<name>A0A8T0FEA8_ARGBR</name>